<accession>A0ABU5AHJ5</accession>
<proteinExistence type="predicted"/>
<gene>
    <name evidence="2" type="ORF">RFM23_03900</name>
</gene>
<dbReference type="RefSeq" id="WP_320319707.1">
    <property type="nucleotide sequence ID" value="NZ_JAVIIP010000002.1"/>
</dbReference>
<dbReference type="EMBL" id="JAVIIP010000002">
    <property type="protein sequence ID" value="MDX8536761.1"/>
    <property type="molecule type" value="Genomic_DNA"/>
</dbReference>
<evidence type="ECO:0000313" key="2">
    <source>
        <dbReference type="EMBL" id="MDX8536761.1"/>
    </source>
</evidence>
<keyword evidence="3" id="KW-1185">Reference proteome</keyword>
<dbReference type="InterPro" id="IPR009506">
    <property type="entry name" value="YjiS-like"/>
</dbReference>
<sequence>MTLHSMKDTLPLAATPAPAGWMSGILRRTITRSVSDAARDEAVRRSLRHVGGFDDRLLRDIGVGRDEIFNVVALGIKPASRIA</sequence>
<comment type="caution">
    <text evidence="2">The sequence shown here is derived from an EMBL/GenBank/DDBJ whole genome shotgun (WGS) entry which is preliminary data.</text>
</comment>
<evidence type="ECO:0000313" key="3">
    <source>
        <dbReference type="Proteomes" id="UP001276564"/>
    </source>
</evidence>
<dbReference type="Proteomes" id="UP001276564">
    <property type="component" value="Unassembled WGS sequence"/>
</dbReference>
<dbReference type="Pfam" id="PF06568">
    <property type="entry name" value="YjiS-like"/>
    <property type="match status" value="1"/>
</dbReference>
<organism evidence="2 3">
    <name type="scientific">Mesorhizobium abyssinicae</name>
    <dbReference type="NCBI Taxonomy" id="1209958"/>
    <lineage>
        <taxon>Bacteria</taxon>
        <taxon>Pseudomonadati</taxon>
        <taxon>Pseudomonadota</taxon>
        <taxon>Alphaproteobacteria</taxon>
        <taxon>Hyphomicrobiales</taxon>
        <taxon>Phyllobacteriaceae</taxon>
        <taxon>Mesorhizobium</taxon>
    </lineage>
</organism>
<name>A0ABU5AHJ5_9HYPH</name>
<protein>
    <submittedName>
        <fullName evidence="2">DUF1127 domain-containing protein</fullName>
    </submittedName>
</protein>
<reference evidence="2 3" key="1">
    <citation type="submission" date="2023-08" db="EMBL/GenBank/DDBJ databases">
        <title>Implementing the SeqCode for naming new Mesorhizobium species isolated from Vachellia karroo root nodules.</title>
        <authorList>
            <person name="Van Lill M."/>
        </authorList>
    </citation>
    <scope>NUCLEOTIDE SEQUENCE [LARGE SCALE GENOMIC DNA]</scope>
    <source>
        <strain evidence="2 3">VK4B</strain>
    </source>
</reference>
<evidence type="ECO:0000259" key="1">
    <source>
        <dbReference type="Pfam" id="PF06568"/>
    </source>
</evidence>
<feature type="domain" description="YjiS-like" evidence="1">
    <location>
        <begin position="44"/>
        <end position="68"/>
    </location>
</feature>